<proteinExistence type="inferred from homology"/>
<keyword evidence="8" id="KW-1185">Reference proteome</keyword>
<feature type="compositionally biased region" description="Polar residues" evidence="5">
    <location>
        <begin position="296"/>
        <end position="314"/>
    </location>
</feature>
<evidence type="ECO:0000313" key="8">
    <source>
        <dbReference type="Proteomes" id="UP001589608"/>
    </source>
</evidence>
<sequence>MAFADVSMVGLKVFREVAARGTLTAAAAALGYTQSAVSRQIAALERAVGVKVLDRQHNGVRLTGEGRIVLRRAAAILDEVDAAARELRQGDAAGTVRLGWFASAGAAIVPCALALLRRTDPGIGVQSREGSSKVLARGLRAGHLDLALLATAPPFRAPDGEEPPLHLEVLAERQLRVAVPARHPLAAGSHVEVEDLRGLAWIAGQSGADEQLMGVWPGLGGRPVIAHTARDWLAKLNLVAAGLGATTVPSAMPVPDGVKVLEVHGGPRELRRLLLARLPGEIRPATARLAEAIRQTEATRQTEASRQAETIRQTEATHRTDGNHQTEATRQSEAARRAGQ</sequence>
<evidence type="ECO:0000256" key="5">
    <source>
        <dbReference type="SAM" id="MobiDB-lite"/>
    </source>
</evidence>
<evidence type="ECO:0000256" key="2">
    <source>
        <dbReference type="ARBA" id="ARBA00023015"/>
    </source>
</evidence>
<gene>
    <name evidence="7" type="ORF">ACFFTR_34235</name>
</gene>
<feature type="region of interest" description="Disordered" evidence="5">
    <location>
        <begin position="296"/>
        <end position="340"/>
    </location>
</feature>
<dbReference type="InterPro" id="IPR036390">
    <property type="entry name" value="WH_DNA-bd_sf"/>
</dbReference>
<dbReference type="RefSeq" id="WP_223096654.1">
    <property type="nucleotide sequence ID" value="NZ_CP061913.1"/>
</dbReference>
<dbReference type="Pfam" id="PF00126">
    <property type="entry name" value="HTH_1"/>
    <property type="match status" value="1"/>
</dbReference>
<dbReference type="InterPro" id="IPR000847">
    <property type="entry name" value="LysR_HTH_N"/>
</dbReference>
<dbReference type="PANTHER" id="PTHR30346:SF29">
    <property type="entry name" value="LYSR SUBSTRATE-BINDING"/>
    <property type="match status" value="1"/>
</dbReference>
<evidence type="ECO:0000313" key="7">
    <source>
        <dbReference type="EMBL" id="MFB9448174.1"/>
    </source>
</evidence>
<comment type="caution">
    <text evidence="7">The sequence shown here is derived from an EMBL/GenBank/DDBJ whole genome shotgun (WGS) entry which is preliminary data.</text>
</comment>
<feature type="domain" description="HTH lysR-type" evidence="6">
    <location>
        <begin position="11"/>
        <end position="63"/>
    </location>
</feature>
<keyword evidence="3" id="KW-0238">DNA-binding</keyword>
<reference evidence="7 8" key="1">
    <citation type="submission" date="2024-09" db="EMBL/GenBank/DDBJ databases">
        <authorList>
            <person name="Sun Q."/>
            <person name="Mori K."/>
        </authorList>
    </citation>
    <scope>NUCLEOTIDE SEQUENCE [LARGE SCALE GENOMIC DNA]</scope>
    <source>
        <strain evidence="7 8">JCM 3307</strain>
    </source>
</reference>
<evidence type="ECO:0000256" key="4">
    <source>
        <dbReference type="ARBA" id="ARBA00023163"/>
    </source>
</evidence>
<keyword evidence="4" id="KW-0804">Transcription</keyword>
<dbReference type="InterPro" id="IPR036388">
    <property type="entry name" value="WH-like_DNA-bd_sf"/>
</dbReference>
<dbReference type="SUPFAM" id="SSF46785">
    <property type="entry name" value="Winged helix' DNA-binding domain"/>
    <property type="match status" value="1"/>
</dbReference>
<dbReference type="PROSITE" id="PS50931">
    <property type="entry name" value="HTH_LYSR"/>
    <property type="match status" value="1"/>
</dbReference>
<dbReference type="Gene3D" id="1.10.10.10">
    <property type="entry name" value="Winged helix-like DNA-binding domain superfamily/Winged helix DNA-binding domain"/>
    <property type="match status" value="1"/>
</dbReference>
<dbReference type="Pfam" id="PF03466">
    <property type="entry name" value="LysR_substrate"/>
    <property type="match status" value="1"/>
</dbReference>
<organism evidence="7 8">
    <name type="scientific">Dactylosporangium vinaceum</name>
    <dbReference type="NCBI Taxonomy" id="53362"/>
    <lineage>
        <taxon>Bacteria</taxon>
        <taxon>Bacillati</taxon>
        <taxon>Actinomycetota</taxon>
        <taxon>Actinomycetes</taxon>
        <taxon>Micromonosporales</taxon>
        <taxon>Micromonosporaceae</taxon>
        <taxon>Dactylosporangium</taxon>
    </lineage>
</organism>
<evidence type="ECO:0000256" key="3">
    <source>
        <dbReference type="ARBA" id="ARBA00023125"/>
    </source>
</evidence>
<dbReference type="SUPFAM" id="SSF53850">
    <property type="entry name" value="Periplasmic binding protein-like II"/>
    <property type="match status" value="1"/>
</dbReference>
<dbReference type="PANTHER" id="PTHR30346">
    <property type="entry name" value="TRANSCRIPTIONAL DUAL REGULATOR HCAR-RELATED"/>
    <property type="match status" value="1"/>
</dbReference>
<name>A0ABV5MH33_9ACTN</name>
<evidence type="ECO:0000256" key="1">
    <source>
        <dbReference type="ARBA" id="ARBA00009437"/>
    </source>
</evidence>
<dbReference type="Proteomes" id="UP001589608">
    <property type="component" value="Unassembled WGS sequence"/>
</dbReference>
<protein>
    <submittedName>
        <fullName evidence="7">LysR substrate-binding domain-containing protein</fullName>
    </submittedName>
</protein>
<accession>A0ABV5MH33</accession>
<evidence type="ECO:0000259" key="6">
    <source>
        <dbReference type="PROSITE" id="PS50931"/>
    </source>
</evidence>
<dbReference type="PRINTS" id="PR00039">
    <property type="entry name" value="HTHLYSR"/>
</dbReference>
<dbReference type="EMBL" id="JBHMCA010000056">
    <property type="protein sequence ID" value="MFB9448174.1"/>
    <property type="molecule type" value="Genomic_DNA"/>
</dbReference>
<comment type="similarity">
    <text evidence="1">Belongs to the LysR transcriptional regulatory family.</text>
</comment>
<feature type="compositionally biased region" description="Basic and acidic residues" evidence="5">
    <location>
        <begin position="315"/>
        <end position="324"/>
    </location>
</feature>
<dbReference type="InterPro" id="IPR005119">
    <property type="entry name" value="LysR_subst-bd"/>
</dbReference>
<dbReference type="Gene3D" id="3.40.190.10">
    <property type="entry name" value="Periplasmic binding protein-like II"/>
    <property type="match status" value="2"/>
</dbReference>
<keyword evidence="2" id="KW-0805">Transcription regulation</keyword>